<dbReference type="InterPro" id="IPR032710">
    <property type="entry name" value="NTF2-like_dom_sf"/>
</dbReference>
<dbReference type="Pfam" id="PF07366">
    <property type="entry name" value="SnoaL"/>
    <property type="match status" value="1"/>
</dbReference>
<comment type="caution">
    <text evidence="1">The sequence shown here is derived from an EMBL/GenBank/DDBJ whole genome shotgun (WGS) entry which is preliminary data.</text>
</comment>
<evidence type="ECO:0000313" key="1">
    <source>
        <dbReference type="EMBL" id="RCX16034.1"/>
    </source>
</evidence>
<accession>A0A369B8P1</accession>
<dbReference type="GO" id="GO:0030638">
    <property type="term" value="P:polyketide metabolic process"/>
    <property type="evidence" value="ECO:0007669"/>
    <property type="project" value="InterPro"/>
</dbReference>
<protein>
    <submittedName>
        <fullName evidence="1">Putative SnoaL-like aldol condensation-catalyzing enzyme</fullName>
    </submittedName>
</protein>
<dbReference type="RefSeq" id="WP_114297965.1">
    <property type="nucleotide sequence ID" value="NZ_QPJT01000012.1"/>
</dbReference>
<dbReference type="AlphaFoldDB" id="A0A369B8P1"/>
<dbReference type="Gene3D" id="3.10.450.50">
    <property type="match status" value="1"/>
</dbReference>
<dbReference type="SUPFAM" id="SSF54427">
    <property type="entry name" value="NTF2-like"/>
    <property type="match status" value="1"/>
</dbReference>
<proteinExistence type="predicted"/>
<name>A0A369B8P1_9FIRM</name>
<gene>
    <name evidence="1" type="ORF">DFR58_11215</name>
</gene>
<reference evidence="1 2" key="1">
    <citation type="submission" date="2018-07" db="EMBL/GenBank/DDBJ databases">
        <title>Genomic Encyclopedia of Type Strains, Phase IV (KMG-IV): sequencing the most valuable type-strain genomes for metagenomic binning, comparative biology and taxonomic classification.</title>
        <authorList>
            <person name="Goeker M."/>
        </authorList>
    </citation>
    <scope>NUCLEOTIDE SEQUENCE [LARGE SCALE GENOMIC DNA]</scope>
    <source>
        <strain evidence="1 2">DSM 27016</strain>
    </source>
</reference>
<sequence length="123" mass="14071">MYTNKEIVLKMYEVIFNGHDLSRAGEFIKDDYIQHNPGVETGLKGFVKAFTSHFQRFPQFHVEIKRIIAEGDYVVVHLHSKGSPDELGGAVVDIYRFENGKAAEHWDVLQKIPAEPIHNNGMF</sequence>
<evidence type="ECO:0000313" key="2">
    <source>
        <dbReference type="Proteomes" id="UP000253034"/>
    </source>
</evidence>
<dbReference type="PANTHER" id="PTHR38436">
    <property type="entry name" value="POLYKETIDE CYCLASE SNOAL-LIKE DOMAIN"/>
    <property type="match status" value="1"/>
</dbReference>
<dbReference type="OrthoDB" id="9812089at2"/>
<keyword evidence="2" id="KW-1185">Reference proteome</keyword>
<dbReference type="EMBL" id="QPJT01000012">
    <property type="protein sequence ID" value="RCX16034.1"/>
    <property type="molecule type" value="Genomic_DNA"/>
</dbReference>
<dbReference type="Proteomes" id="UP000253034">
    <property type="component" value="Unassembled WGS sequence"/>
</dbReference>
<organism evidence="1 2">
    <name type="scientific">Anaerobacterium chartisolvens</name>
    <dbReference type="NCBI Taxonomy" id="1297424"/>
    <lineage>
        <taxon>Bacteria</taxon>
        <taxon>Bacillati</taxon>
        <taxon>Bacillota</taxon>
        <taxon>Clostridia</taxon>
        <taxon>Eubacteriales</taxon>
        <taxon>Oscillospiraceae</taxon>
        <taxon>Anaerobacterium</taxon>
    </lineage>
</organism>
<dbReference type="PANTHER" id="PTHR38436:SF1">
    <property type="entry name" value="ESTER CYCLASE"/>
    <property type="match status" value="1"/>
</dbReference>
<dbReference type="InterPro" id="IPR009959">
    <property type="entry name" value="Cyclase_SnoaL-like"/>
</dbReference>